<name>A0AAN9S9Z4_PSOTE</name>
<protein>
    <submittedName>
        <fullName evidence="1">Uncharacterized protein</fullName>
    </submittedName>
</protein>
<organism evidence="1 2">
    <name type="scientific">Psophocarpus tetragonolobus</name>
    <name type="common">Winged bean</name>
    <name type="synonym">Dolichos tetragonolobus</name>
    <dbReference type="NCBI Taxonomy" id="3891"/>
    <lineage>
        <taxon>Eukaryota</taxon>
        <taxon>Viridiplantae</taxon>
        <taxon>Streptophyta</taxon>
        <taxon>Embryophyta</taxon>
        <taxon>Tracheophyta</taxon>
        <taxon>Spermatophyta</taxon>
        <taxon>Magnoliopsida</taxon>
        <taxon>eudicotyledons</taxon>
        <taxon>Gunneridae</taxon>
        <taxon>Pentapetalae</taxon>
        <taxon>rosids</taxon>
        <taxon>fabids</taxon>
        <taxon>Fabales</taxon>
        <taxon>Fabaceae</taxon>
        <taxon>Papilionoideae</taxon>
        <taxon>50 kb inversion clade</taxon>
        <taxon>NPAAA clade</taxon>
        <taxon>indigoferoid/millettioid clade</taxon>
        <taxon>Phaseoleae</taxon>
        <taxon>Psophocarpus</taxon>
    </lineage>
</organism>
<reference evidence="1 2" key="1">
    <citation type="submission" date="2024-01" db="EMBL/GenBank/DDBJ databases">
        <title>The genomes of 5 underutilized Papilionoideae crops provide insights into root nodulation and disease resistanc.</title>
        <authorList>
            <person name="Jiang F."/>
        </authorList>
    </citation>
    <scope>NUCLEOTIDE SEQUENCE [LARGE SCALE GENOMIC DNA]</scope>
    <source>
        <strain evidence="1">DUOXIRENSHENG_FW03</strain>
        <tissue evidence="1">Leaves</tissue>
    </source>
</reference>
<evidence type="ECO:0000313" key="2">
    <source>
        <dbReference type="Proteomes" id="UP001386955"/>
    </source>
</evidence>
<accession>A0AAN9S9Z4</accession>
<dbReference type="AlphaFoldDB" id="A0AAN9S9Z4"/>
<comment type="caution">
    <text evidence="1">The sequence shown here is derived from an EMBL/GenBank/DDBJ whole genome shotgun (WGS) entry which is preliminary data.</text>
</comment>
<dbReference type="Proteomes" id="UP001386955">
    <property type="component" value="Unassembled WGS sequence"/>
</dbReference>
<proteinExistence type="predicted"/>
<keyword evidence="2" id="KW-1185">Reference proteome</keyword>
<gene>
    <name evidence="1" type="ORF">VNO78_19915</name>
</gene>
<dbReference type="EMBL" id="JAYMYS010000005">
    <property type="protein sequence ID" value="KAK7391499.1"/>
    <property type="molecule type" value="Genomic_DNA"/>
</dbReference>
<sequence length="118" mass="13475">MHVDGDPHHQPLLPDHYLPSVMARLLCMAANTKGWQSHFFTVVTSMRVFHNLLSGWEAYHPKIDISIDTFYGYGNEIVSSSNLHRRMFMLAVLPLCATSLAIYEWADLAHELLLESSF</sequence>
<evidence type="ECO:0000313" key="1">
    <source>
        <dbReference type="EMBL" id="KAK7391499.1"/>
    </source>
</evidence>